<feature type="transmembrane region" description="Helical" evidence="6">
    <location>
        <begin position="375"/>
        <end position="400"/>
    </location>
</feature>
<protein>
    <submittedName>
        <fullName evidence="8">Inner membrane transport protein RhmT</fullName>
    </submittedName>
    <submittedName>
        <fullName evidence="9">Metabolite transport protein NicT</fullName>
    </submittedName>
</protein>
<dbReference type="Proteomes" id="UP000215126">
    <property type="component" value="Chromosome 1"/>
</dbReference>
<proteinExistence type="predicted"/>
<keyword evidence="4 6" id="KW-1133">Transmembrane helix</keyword>
<feature type="domain" description="Major facilitator superfamily (MFS) profile" evidence="7">
    <location>
        <begin position="31"/>
        <end position="436"/>
    </location>
</feature>
<feature type="transmembrane region" description="Helical" evidence="6">
    <location>
        <begin position="412"/>
        <end position="431"/>
    </location>
</feature>
<feature type="transmembrane region" description="Helical" evidence="6">
    <location>
        <begin position="65"/>
        <end position="84"/>
    </location>
</feature>
<dbReference type="OrthoDB" id="5441967at2"/>
<dbReference type="PROSITE" id="PS50850">
    <property type="entry name" value="MFS"/>
    <property type="match status" value="1"/>
</dbReference>
<feature type="transmembrane region" description="Helical" evidence="6">
    <location>
        <begin position="155"/>
        <end position="178"/>
    </location>
</feature>
<sequence>MSYISTPNVADAVATSSADTHAVYRKVTVRLITFFCLCYFAAYLDRINVGLAKLQMLSALQFSDTVYGLGAGLFFAGYILFEVPSNLILQKVGAKLWIARIMVTWGLISGATAFVTTPTQFYVLRFLLGVAEAGFLPGVLLYLTRWYPDERRARIIALFMVGLPLSSMIGSPLSGWIMQMLDGAHGYGGWQWLFVIEAIPSVVLGIAIFMYLPNDIASTRWLTAQEKAILVANLDRDAGVHKRHNLGAAFSDVKVWMLGLIDLCVLLGLYGVSFWLPTILKDTGVKDPYTIGWLMAIPNALAVVGVLAWGARSDRLRERRWHIVLPFLLSAVAMFVFASGTHGTAMTVVLFSLINLGAAAAMPVVWAVPSTFLKGAAAAAGIAFACSLANLGGFLSTYFIGWLRDTFHSQSAGIYAFAACMVIGCALALAYPKHVVNR</sequence>
<dbReference type="PANTHER" id="PTHR43791">
    <property type="entry name" value="PERMEASE-RELATED"/>
    <property type="match status" value="1"/>
</dbReference>
<organism evidence="8 10">
    <name type="scientific">Pandoraea sputorum</name>
    <dbReference type="NCBI Taxonomy" id="93222"/>
    <lineage>
        <taxon>Bacteria</taxon>
        <taxon>Pseudomonadati</taxon>
        <taxon>Pseudomonadota</taxon>
        <taxon>Betaproteobacteria</taxon>
        <taxon>Burkholderiales</taxon>
        <taxon>Burkholderiaceae</taxon>
        <taxon>Pandoraea</taxon>
    </lineage>
</organism>
<dbReference type="Pfam" id="PF07690">
    <property type="entry name" value="MFS_1"/>
    <property type="match status" value="1"/>
</dbReference>
<dbReference type="RefSeq" id="WP_095178421.1">
    <property type="nucleotide sequence ID" value="NZ_CABPRX010000019.1"/>
</dbReference>
<gene>
    <name evidence="8" type="primary">rhmT_4</name>
    <name evidence="9" type="synonym">nicT_3</name>
    <name evidence="9" type="ORF">PSP31121_04975</name>
    <name evidence="8" type="ORF">SAMEA4530655_01477</name>
</gene>
<evidence type="ECO:0000256" key="4">
    <source>
        <dbReference type="ARBA" id="ARBA00022989"/>
    </source>
</evidence>
<evidence type="ECO:0000256" key="2">
    <source>
        <dbReference type="ARBA" id="ARBA00022448"/>
    </source>
</evidence>
<dbReference type="AlphaFoldDB" id="A0A239SDF3"/>
<evidence type="ECO:0000256" key="5">
    <source>
        <dbReference type="ARBA" id="ARBA00023136"/>
    </source>
</evidence>
<feature type="transmembrane region" description="Helical" evidence="6">
    <location>
        <begin position="345"/>
        <end position="368"/>
    </location>
</feature>
<feature type="transmembrane region" description="Helical" evidence="6">
    <location>
        <begin position="27"/>
        <end position="45"/>
    </location>
</feature>
<evidence type="ECO:0000256" key="1">
    <source>
        <dbReference type="ARBA" id="ARBA00004141"/>
    </source>
</evidence>
<feature type="transmembrane region" description="Helical" evidence="6">
    <location>
        <begin position="96"/>
        <end position="116"/>
    </location>
</feature>
<feature type="transmembrane region" description="Helical" evidence="6">
    <location>
        <begin position="190"/>
        <end position="212"/>
    </location>
</feature>
<evidence type="ECO:0000313" key="8">
    <source>
        <dbReference type="EMBL" id="SNU83431.1"/>
    </source>
</evidence>
<dbReference type="SUPFAM" id="SSF103473">
    <property type="entry name" value="MFS general substrate transporter"/>
    <property type="match status" value="1"/>
</dbReference>
<reference evidence="8 10" key="1">
    <citation type="submission" date="2017-06" db="EMBL/GenBank/DDBJ databases">
        <authorList>
            <consortium name="Pathogen Informatics"/>
        </authorList>
    </citation>
    <scope>NUCLEOTIDE SEQUENCE [LARGE SCALE GENOMIC DNA]</scope>
    <source>
        <strain evidence="8 10">NCTC13161</strain>
    </source>
</reference>
<dbReference type="GO" id="GO:0005886">
    <property type="term" value="C:plasma membrane"/>
    <property type="evidence" value="ECO:0007669"/>
    <property type="project" value="TreeGrafter"/>
</dbReference>
<evidence type="ECO:0000256" key="6">
    <source>
        <dbReference type="SAM" id="Phobius"/>
    </source>
</evidence>
<dbReference type="FunFam" id="1.20.1250.20:FF:000018">
    <property type="entry name" value="MFS transporter permease"/>
    <property type="match status" value="1"/>
</dbReference>
<evidence type="ECO:0000313" key="11">
    <source>
        <dbReference type="Proteomes" id="UP000335538"/>
    </source>
</evidence>
<keyword evidence="3 6" id="KW-0812">Transmembrane</keyword>
<dbReference type="InterPro" id="IPR011701">
    <property type="entry name" value="MFS"/>
</dbReference>
<feature type="transmembrane region" description="Helical" evidence="6">
    <location>
        <begin position="122"/>
        <end position="143"/>
    </location>
</feature>
<keyword evidence="2" id="KW-0813">Transport</keyword>
<reference evidence="9 11" key="2">
    <citation type="submission" date="2019-08" db="EMBL/GenBank/DDBJ databases">
        <authorList>
            <person name="Peeters C."/>
        </authorList>
    </citation>
    <scope>NUCLEOTIDE SEQUENCE [LARGE SCALE GENOMIC DNA]</scope>
    <source>
        <strain evidence="9 11">LMG 31121</strain>
    </source>
</reference>
<dbReference type="InterPro" id="IPR020846">
    <property type="entry name" value="MFS_dom"/>
</dbReference>
<dbReference type="GO" id="GO:0022857">
    <property type="term" value="F:transmembrane transporter activity"/>
    <property type="evidence" value="ECO:0007669"/>
    <property type="project" value="InterPro"/>
</dbReference>
<dbReference type="Gene3D" id="1.20.1250.20">
    <property type="entry name" value="MFS general substrate transporter like domains"/>
    <property type="match status" value="2"/>
</dbReference>
<dbReference type="GeneID" id="88094150"/>
<keyword evidence="5 6" id="KW-0472">Membrane</keyword>
<accession>A0A239SDF3</accession>
<feature type="transmembrane region" description="Helical" evidence="6">
    <location>
        <begin position="288"/>
        <end position="309"/>
    </location>
</feature>
<dbReference type="Proteomes" id="UP000335538">
    <property type="component" value="Unassembled WGS sequence"/>
</dbReference>
<comment type="subcellular location">
    <subcellularLocation>
        <location evidence="1">Membrane</location>
        <topology evidence="1">Multi-pass membrane protein</topology>
    </subcellularLocation>
</comment>
<dbReference type="PANTHER" id="PTHR43791:SF36">
    <property type="entry name" value="TRANSPORTER, PUTATIVE (AFU_ORTHOLOGUE AFUA_6G08340)-RELATED"/>
    <property type="match status" value="1"/>
</dbReference>
<name>A0A239SDF3_9BURK</name>
<evidence type="ECO:0000256" key="3">
    <source>
        <dbReference type="ARBA" id="ARBA00022692"/>
    </source>
</evidence>
<keyword evidence="10" id="KW-1185">Reference proteome</keyword>
<evidence type="ECO:0000313" key="10">
    <source>
        <dbReference type="Proteomes" id="UP000215126"/>
    </source>
</evidence>
<dbReference type="STRING" id="93222.NA29_11670"/>
<feature type="transmembrane region" description="Helical" evidence="6">
    <location>
        <begin position="321"/>
        <end position="339"/>
    </location>
</feature>
<evidence type="ECO:0000259" key="7">
    <source>
        <dbReference type="PROSITE" id="PS50850"/>
    </source>
</evidence>
<dbReference type="EMBL" id="LT906435">
    <property type="protein sequence ID" value="SNU83431.1"/>
    <property type="molecule type" value="Genomic_DNA"/>
</dbReference>
<feature type="transmembrane region" description="Helical" evidence="6">
    <location>
        <begin position="255"/>
        <end position="276"/>
    </location>
</feature>
<dbReference type="CDD" id="cd17319">
    <property type="entry name" value="MFS_ExuT_GudP_like"/>
    <property type="match status" value="1"/>
</dbReference>
<dbReference type="EMBL" id="CABPSR010000021">
    <property type="protein sequence ID" value="VVE84872.1"/>
    <property type="molecule type" value="Genomic_DNA"/>
</dbReference>
<dbReference type="InterPro" id="IPR036259">
    <property type="entry name" value="MFS_trans_sf"/>
</dbReference>
<evidence type="ECO:0000313" key="9">
    <source>
        <dbReference type="EMBL" id="VVE84872.1"/>
    </source>
</evidence>